<feature type="compositionally biased region" description="Basic residues" evidence="1">
    <location>
        <begin position="34"/>
        <end position="44"/>
    </location>
</feature>
<feature type="region of interest" description="Disordered" evidence="1">
    <location>
        <begin position="17"/>
        <end position="45"/>
    </location>
</feature>
<evidence type="ECO:0000313" key="2">
    <source>
        <dbReference type="EMBL" id="CAI2370532.1"/>
    </source>
</evidence>
<sequence length="228" mass="26332">MTDLELPVPNFEETKFAQPSTGDLINHLTDRPSPRKPKPKPKKPAKLDVYKLLPKDMYSYYEKKGLPDAPAKLDQYLKDVYFTLNLCRQDPIFFVNNFLEPMRGRYSKSNYYKDFMNNSKFTVEGISETDEIIDKLSAKNVPKTSPLEWNASLCELCEALIGTLEIENYNTIKSGGVYECDISRHGINPTSKVYDYIEVGSQIGFEALSRITFYDHENKISIRDENWK</sequence>
<organism evidence="2 3">
    <name type="scientific">Euplotes crassus</name>
    <dbReference type="NCBI Taxonomy" id="5936"/>
    <lineage>
        <taxon>Eukaryota</taxon>
        <taxon>Sar</taxon>
        <taxon>Alveolata</taxon>
        <taxon>Ciliophora</taxon>
        <taxon>Intramacronucleata</taxon>
        <taxon>Spirotrichea</taxon>
        <taxon>Hypotrichia</taxon>
        <taxon>Euplotida</taxon>
        <taxon>Euplotidae</taxon>
        <taxon>Moneuplotes</taxon>
    </lineage>
</organism>
<dbReference type="AlphaFoldDB" id="A0AAD1UKP7"/>
<comment type="caution">
    <text evidence="2">The sequence shown here is derived from an EMBL/GenBank/DDBJ whole genome shotgun (WGS) entry which is preliminary data.</text>
</comment>
<reference evidence="2" key="1">
    <citation type="submission" date="2023-07" db="EMBL/GenBank/DDBJ databases">
        <authorList>
            <consortium name="AG Swart"/>
            <person name="Singh M."/>
            <person name="Singh A."/>
            <person name="Seah K."/>
            <person name="Emmerich C."/>
        </authorList>
    </citation>
    <scope>NUCLEOTIDE SEQUENCE</scope>
    <source>
        <strain evidence="2">DP1</strain>
    </source>
</reference>
<protein>
    <submittedName>
        <fullName evidence="2">Uncharacterized protein</fullName>
    </submittedName>
</protein>
<keyword evidence="3" id="KW-1185">Reference proteome</keyword>
<proteinExistence type="predicted"/>
<evidence type="ECO:0000256" key="1">
    <source>
        <dbReference type="SAM" id="MobiDB-lite"/>
    </source>
</evidence>
<name>A0AAD1UKP7_EUPCR</name>
<gene>
    <name evidence="2" type="ORF">ECRASSUSDP1_LOCUS11845</name>
</gene>
<dbReference type="EMBL" id="CAMPGE010011719">
    <property type="protein sequence ID" value="CAI2370532.1"/>
    <property type="molecule type" value="Genomic_DNA"/>
</dbReference>
<evidence type="ECO:0000313" key="3">
    <source>
        <dbReference type="Proteomes" id="UP001295684"/>
    </source>
</evidence>
<dbReference type="Proteomes" id="UP001295684">
    <property type="component" value="Unassembled WGS sequence"/>
</dbReference>
<accession>A0AAD1UKP7</accession>